<protein>
    <recommendedName>
        <fullName evidence="4">C-JID domain-containing protein</fullName>
    </recommendedName>
</protein>
<feature type="compositionally biased region" description="Basic and acidic residues" evidence="3">
    <location>
        <begin position="349"/>
        <end position="359"/>
    </location>
</feature>
<dbReference type="InterPro" id="IPR044974">
    <property type="entry name" value="Disease_R_plants"/>
</dbReference>
<dbReference type="Proteomes" id="UP000824120">
    <property type="component" value="Chromosome 11"/>
</dbReference>
<dbReference type="PANTHER" id="PTHR11017">
    <property type="entry name" value="LEUCINE-RICH REPEAT-CONTAINING PROTEIN"/>
    <property type="match status" value="1"/>
</dbReference>
<dbReference type="PANTHER" id="PTHR11017:SF569">
    <property type="entry name" value="DISEASE RESISTANCE PROTEIN"/>
    <property type="match status" value="1"/>
</dbReference>
<dbReference type="GO" id="GO:0005524">
    <property type="term" value="F:ATP binding"/>
    <property type="evidence" value="ECO:0007669"/>
    <property type="project" value="UniProtKB-KW"/>
</dbReference>
<evidence type="ECO:0000313" key="5">
    <source>
        <dbReference type="EMBL" id="KAG5574213.1"/>
    </source>
</evidence>
<dbReference type="InterPro" id="IPR045344">
    <property type="entry name" value="C-JID"/>
</dbReference>
<name>A0A9J5WFG8_SOLCO</name>
<reference evidence="5 6" key="1">
    <citation type="submission" date="2020-09" db="EMBL/GenBank/DDBJ databases">
        <title>De no assembly of potato wild relative species, Solanum commersonii.</title>
        <authorList>
            <person name="Cho K."/>
        </authorList>
    </citation>
    <scope>NUCLEOTIDE SEQUENCE [LARGE SCALE GENOMIC DNA]</scope>
    <source>
        <strain evidence="5">LZ3.2</strain>
        <tissue evidence="5">Leaf</tissue>
    </source>
</reference>
<keyword evidence="6" id="KW-1185">Reference proteome</keyword>
<feature type="domain" description="C-JID" evidence="4">
    <location>
        <begin position="270"/>
        <end position="342"/>
    </location>
</feature>
<sequence length="394" mass="45305">MAVEAIWFSYFKKLSFSKEAMKSMQRLRILCIQSYSWASQSYSEDDSIEYLSNNLCWIVWNCYPWKLLPENFNPRRLVHLDLRGSLLHYLWNETKILLPSLRRLDLRGSNSLMETPDFTEMPNLENLNMSGCTSLKEVHYSLGCSRKLIKINLSHCINPVALPSIDQLGALRYLDLLECRRLTQLPELPPELYTLPADCHVALKSIHNFVTKMKKSQRLIFTPLSYGTYNDSIYNSFAHALFQNISSLQHDISDSDSLSLRVFTIEHADQKKIPSLFHHQGTGINVSVNLPENWYERDNFLEFAFMDTSKANGKTPNDYGIIGLTFPGEIKDYELCLLYKDDSIGTRRSRYNDSEHHNEASCSSSKKQRSGSNVDAPVNPETLQLFPTSPGFFL</sequence>
<evidence type="ECO:0000256" key="3">
    <source>
        <dbReference type="SAM" id="MobiDB-lite"/>
    </source>
</evidence>
<dbReference type="SUPFAM" id="SSF52058">
    <property type="entry name" value="L domain-like"/>
    <property type="match status" value="1"/>
</dbReference>
<evidence type="ECO:0000256" key="2">
    <source>
        <dbReference type="ARBA" id="ARBA00022737"/>
    </source>
</evidence>
<dbReference type="Gene3D" id="3.80.10.10">
    <property type="entry name" value="Ribonuclease Inhibitor"/>
    <property type="match status" value="1"/>
</dbReference>
<dbReference type="InterPro" id="IPR032675">
    <property type="entry name" value="LRR_dom_sf"/>
</dbReference>
<proteinExistence type="predicted"/>
<keyword evidence="1" id="KW-0433">Leucine-rich repeat</keyword>
<organism evidence="5 6">
    <name type="scientific">Solanum commersonii</name>
    <name type="common">Commerson's wild potato</name>
    <name type="synonym">Commerson's nightshade</name>
    <dbReference type="NCBI Taxonomy" id="4109"/>
    <lineage>
        <taxon>Eukaryota</taxon>
        <taxon>Viridiplantae</taxon>
        <taxon>Streptophyta</taxon>
        <taxon>Embryophyta</taxon>
        <taxon>Tracheophyta</taxon>
        <taxon>Spermatophyta</taxon>
        <taxon>Magnoliopsida</taxon>
        <taxon>eudicotyledons</taxon>
        <taxon>Gunneridae</taxon>
        <taxon>Pentapetalae</taxon>
        <taxon>asterids</taxon>
        <taxon>lamiids</taxon>
        <taxon>Solanales</taxon>
        <taxon>Solanaceae</taxon>
        <taxon>Solanoideae</taxon>
        <taxon>Solaneae</taxon>
        <taxon>Solanum</taxon>
    </lineage>
</organism>
<dbReference type="AlphaFoldDB" id="A0A9J5WFG8"/>
<keyword evidence="2" id="KW-0677">Repeat</keyword>
<comment type="caution">
    <text evidence="5">The sequence shown here is derived from an EMBL/GenBank/DDBJ whole genome shotgun (WGS) entry which is preliminary data.</text>
</comment>
<evidence type="ECO:0000259" key="4">
    <source>
        <dbReference type="Pfam" id="PF20160"/>
    </source>
</evidence>
<dbReference type="Pfam" id="PF20160">
    <property type="entry name" value="C-JID"/>
    <property type="match status" value="1"/>
</dbReference>
<accession>A0A9J5WFG8</accession>
<dbReference type="EMBL" id="JACXVP010000011">
    <property type="protein sequence ID" value="KAG5574213.1"/>
    <property type="molecule type" value="Genomic_DNA"/>
</dbReference>
<gene>
    <name evidence="5" type="ORF">H5410_054347</name>
</gene>
<dbReference type="GO" id="GO:0006952">
    <property type="term" value="P:defense response"/>
    <property type="evidence" value="ECO:0007669"/>
    <property type="project" value="InterPro"/>
</dbReference>
<evidence type="ECO:0000313" key="6">
    <source>
        <dbReference type="Proteomes" id="UP000824120"/>
    </source>
</evidence>
<feature type="region of interest" description="Disordered" evidence="3">
    <location>
        <begin position="349"/>
        <end position="394"/>
    </location>
</feature>
<evidence type="ECO:0000256" key="1">
    <source>
        <dbReference type="ARBA" id="ARBA00022614"/>
    </source>
</evidence>
<dbReference type="OrthoDB" id="1733683at2759"/>